<dbReference type="InterPro" id="IPR012338">
    <property type="entry name" value="Beta-lactam/transpept-like"/>
</dbReference>
<dbReference type="PANTHER" id="PTHR30023">
    <property type="entry name" value="D-ALANYL-D-ALANINE CARBOXYPEPTIDASE"/>
    <property type="match status" value="1"/>
</dbReference>
<keyword evidence="3" id="KW-0732">Signal</keyword>
<evidence type="ECO:0000313" key="4">
    <source>
        <dbReference type="EMBL" id="MCV2367749.1"/>
    </source>
</evidence>
<evidence type="ECO:0000256" key="1">
    <source>
        <dbReference type="ARBA" id="ARBA00006096"/>
    </source>
</evidence>
<dbReference type="PRINTS" id="PR00922">
    <property type="entry name" value="DADACBPTASE3"/>
</dbReference>
<feature type="chain" id="PRO_5046389016" evidence="3">
    <location>
        <begin position="24"/>
        <end position="480"/>
    </location>
</feature>
<sequence length="480" mass="51336">MGSSLRLRILCVGALLANCAALAMPPLRLPAEVRLALAKAGLPESAMAVHAFPLQQAAQILSVRGQEAISVGSAMKLVTAVVAMDRLGAASRGRTDLLVDGNQTGDVLNGSLYLRGGADAELDWGVLWQMLRVLREQQGLREIQGGLVVDRTLFSPARPELGVPAFDESPEWPYNVIPDALHLNGSLLGYTLRSDASSVSAKSSPAWPGIGLDVSGMTLVDRPCVDWEQGWRLPMVRQDGSGATIELKGEFPRHCEQRPKLNLLDRQWLSTQAVRQIWAELGGSMGPANLEGATPVDARLLASHQDRPLGELLRAALKQSDNPLSRLVFLRLGAAVAEPGEATQAAAARAVSEWFAAKHIDSEGLVLDNGAGLSRSERIKPAQLAALLAAAWDGPLAPELLSGLPLAGVDGTLTRRFKGGPAEGRARLKTGTLRDVKALAGYVYDRRRRPWVLVVAVNHAEAAKGRAAMDALVEWLASRR</sequence>
<dbReference type="Pfam" id="PF02113">
    <property type="entry name" value="Peptidase_S13"/>
    <property type="match status" value="1"/>
</dbReference>
<evidence type="ECO:0000313" key="5">
    <source>
        <dbReference type="Proteomes" id="UP001209701"/>
    </source>
</evidence>
<comment type="caution">
    <text evidence="4">The sequence shown here is derived from an EMBL/GenBank/DDBJ whole genome shotgun (WGS) entry which is preliminary data.</text>
</comment>
<comment type="similarity">
    <text evidence="1">Belongs to the peptidase S13 family.</text>
</comment>
<dbReference type="Proteomes" id="UP001209701">
    <property type="component" value="Unassembled WGS sequence"/>
</dbReference>
<dbReference type="EMBL" id="JAJIRN010000003">
    <property type="protein sequence ID" value="MCV2367749.1"/>
    <property type="molecule type" value="Genomic_DNA"/>
</dbReference>
<feature type="signal peptide" evidence="3">
    <location>
        <begin position="1"/>
        <end position="23"/>
    </location>
</feature>
<keyword evidence="2 4" id="KW-0378">Hydrolase</keyword>
<organism evidence="4 5">
    <name type="scientific">Roseateles oligotrophus</name>
    <dbReference type="NCBI Taxonomy" id="1769250"/>
    <lineage>
        <taxon>Bacteria</taxon>
        <taxon>Pseudomonadati</taxon>
        <taxon>Pseudomonadota</taxon>
        <taxon>Betaproteobacteria</taxon>
        <taxon>Burkholderiales</taxon>
        <taxon>Sphaerotilaceae</taxon>
        <taxon>Roseateles</taxon>
    </lineage>
</organism>
<evidence type="ECO:0000256" key="2">
    <source>
        <dbReference type="ARBA" id="ARBA00022801"/>
    </source>
</evidence>
<dbReference type="Gene3D" id="3.50.80.20">
    <property type="entry name" value="D-Ala-D-Ala carboxypeptidase C, peptidase S13"/>
    <property type="match status" value="1"/>
</dbReference>
<accession>A0ABT2YCI8</accession>
<reference evidence="4 5" key="1">
    <citation type="submission" date="2021-11" db="EMBL/GenBank/DDBJ databases">
        <authorList>
            <person name="Liang Q."/>
            <person name="Mou H."/>
            <person name="Liu Z."/>
        </authorList>
    </citation>
    <scope>NUCLEOTIDE SEQUENCE [LARGE SCALE GENOMIC DNA]</scope>
    <source>
        <strain evidence="4 5">CHU3</strain>
    </source>
</reference>
<dbReference type="RefSeq" id="WP_263570376.1">
    <property type="nucleotide sequence ID" value="NZ_JAJIRN010000003.1"/>
</dbReference>
<dbReference type="EC" id="3.4.16.4" evidence="4"/>
<dbReference type="GO" id="GO:0009002">
    <property type="term" value="F:serine-type D-Ala-D-Ala carboxypeptidase activity"/>
    <property type="evidence" value="ECO:0007669"/>
    <property type="project" value="UniProtKB-EC"/>
</dbReference>
<dbReference type="SUPFAM" id="SSF56601">
    <property type="entry name" value="beta-lactamase/transpeptidase-like"/>
    <property type="match status" value="1"/>
</dbReference>
<evidence type="ECO:0000256" key="3">
    <source>
        <dbReference type="SAM" id="SignalP"/>
    </source>
</evidence>
<protein>
    <submittedName>
        <fullName evidence="4">D-alanyl-D-alanine carboxypeptidase/D-alanyl-D-alanine-endopeptidase</fullName>
        <ecNumber evidence="4">3.4.16.4</ecNumber>
    </submittedName>
</protein>
<name>A0ABT2YCI8_9BURK</name>
<keyword evidence="4" id="KW-0645">Protease</keyword>
<dbReference type="PANTHER" id="PTHR30023:SF0">
    <property type="entry name" value="PENICILLIN-SENSITIVE CARBOXYPEPTIDASE A"/>
    <property type="match status" value="1"/>
</dbReference>
<keyword evidence="5" id="KW-1185">Reference proteome</keyword>
<dbReference type="InterPro" id="IPR000667">
    <property type="entry name" value="Peptidase_S13"/>
</dbReference>
<dbReference type="Gene3D" id="3.40.710.10">
    <property type="entry name" value="DD-peptidase/beta-lactamase superfamily"/>
    <property type="match status" value="1"/>
</dbReference>
<proteinExistence type="inferred from homology"/>
<dbReference type="NCBIfam" id="TIGR00666">
    <property type="entry name" value="PBP4"/>
    <property type="match status" value="1"/>
</dbReference>
<gene>
    <name evidence="4" type="primary">dacB</name>
    <name evidence="4" type="ORF">LNV07_06530</name>
</gene>
<keyword evidence="4" id="KW-0121">Carboxypeptidase</keyword>